<reference evidence="1 2" key="1">
    <citation type="submission" date="2024-05" db="EMBL/GenBank/DDBJ databases">
        <authorList>
            <person name="Yi C."/>
        </authorList>
    </citation>
    <scope>NUCLEOTIDE SEQUENCE [LARGE SCALE GENOMIC DNA]</scope>
    <source>
        <strain evidence="1 2">XS13</strain>
    </source>
</reference>
<sequence length="148" mass="16264">MGLPNHQVIPPHWQDHHRPVAESTMTALCRVHGPDGPPVWPDVTPSPGPVYAADVPCRVQQQVGEQSAEAATQEVHTRDYLVTVPLSRFPDLPVTDSGPYITVTGYKPGHEGDPHLIGRRLKVNSIQRGSLVWERDLVCTDDLTNGRA</sequence>
<dbReference type="EMBL" id="JBDXMX010000001">
    <property type="protein sequence ID" value="MEO9246463.1"/>
    <property type="molecule type" value="Genomic_DNA"/>
</dbReference>
<evidence type="ECO:0000313" key="1">
    <source>
        <dbReference type="EMBL" id="MEO9246463.1"/>
    </source>
</evidence>
<protein>
    <submittedName>
        <fullName evidence="1">DUF6093 family protein</fullName>
    </submittedName>
</protein>
<dbReference type="InterPro" id="IPR046075">
    <property type="entry name" value="DUF6093"/>
</dbReference>
<comment type="caution">
    <text evidence="1">The sequence shown here is derived from an EMBL/GenBank/DDBJ whole genome shotgun (WGS) entry which is preliminary data.</text>
</comment>
<keyword evidence="2" id="KW-1185">Reference proteome</keyword>
<organism evidence="1 2">
    <name type="scientific">Citricoccus nitrophenolicus</name>
    <dbReference type="NCBI Taxonomy" id="863575"/>
    <lineage>
        <taxon>Bacteria</taxon>
        <taxon>Bacillati</taxon>
        <taxon>Actinomycetota</taxon>
        <taxon>Actinomycetes</taxon>
        <taxon>Micrococcales</taxon>
        <taxon>Micrococcaceae</taxon>
        <taxon>Citricoccus</taxon>
    </lineage>
</organism>
<proteinExistence type="predicted"/>
<gene>
    <name evidence="1" type="ORF">ABDK96_02065</name>
</gene>
<dbReference type="RefSeq" id="WP_347918514.1">
    <property type="nucleotide sequence ID" value="NZ_JBDXMX010000001.1"/>
</dbReference>
<evidence type="ECO:0000313" key="2">
    <source>
        <dbReference type="Proteomes" id="UP001484097"/>
    </source>
</evidence>
<dbReference type="Pfam" id="PF19586">
    <property type="entry name" value="DUF6093"/>
    <property type="match status" value="1"/>
</dbReference>
<name>A0ABV0IE69_9MICC</name>
<accession>A0ABV0IE69</accession>
<dbReference type="Proteomes" id="UP001484097">
    <property type="component" value="Unassembled WGS sequence"/>
</dbReference>